<organism evidence="1 2">
    <name type="scientific">Pontibacter ummariensis</name>
    <dbReference type="NCBI Taxonomy" id="1610492"/>
    <lineage>
        <taxon>Bacteria</taxon>
        <taxon>Pseudomonadati</taxon>
        <taxon>Bacteroidota</taxon>
        <taxon>Cytophagia</taxon>
        <taxon>Cytophagales</taxon>
        <taxon>Hymenobacteraceae</taxon>
        <taxon>Pontibacter</taxon>
    </lineage>
</organism>
<protein>
    <submittedName>
        <fullName evidence="1">Uncharacterized protein</fullName>
    </submittedName>
</protein>
<accession>A0A239L5G6</accession>
<evidence type="ECO:0000313" key="1">
    <source>
        <dbReference type="EMBL" id="SNT25867.1"/>
    </source>
</evidence>
<keyword evidence="2" id="KW-1185">Reference proteome</keyword>
<evidence type="ECO:0000313" key="2">
    <source>
        <dbReference type="Proteomes" id="UP000198432"/>
    </source>
</evidence>
<reference evidence="2" key="1">
    <citation type="submission" date="2017-06" db="EMBL/GenBank/DDBJ databases">
        <authorList>
            <person name="Varghese N."/>
            <person name="Submissions S."/>
        </authorList>
    </citation>
    <scope>NUCLEOTIDE SEQUENCE [LARGE SCALE GENOMIC DNA]</scope>
    <source>
        <strain evidence="2">NKM1</strain>
    </source>
</reference>
<gene>
    <name evidence="1" type="ORF">SAMN06296052_13629</name>
</gene>
<dbReference type="EMBL" id="FZOQ01000036">
    <property type="protein sequence ID" value="SNT25867.1"/>
    <property type="molecule type" value="Genomic_DNA"/>
</dbReference>
<proteinExistence type="predicted"/>
<name>A0A239L5G6_9BACT</name>
<dbReference type="Proteomes" id="UP000198432">
    <property type="component" value="Unassembled WGS sequence"/>
</dbReference>
<dbReference type="AlphaFoldDB" id="A0A239L5G6"/>
<sequence length="37" mass="4105">MALEVVRSLTSKVPYLELLATSTDASKALDYLQHLQV</sequence>